<protein>
    <submittedName>
        <fullName evidence="3">4'-phosphopantetheinyl transferase</fullName>
    </submittedName>
</protein>
<dbReference type="InterPro" id="IPR037143">
    <property type="entry name" value="4-PPantetheinyl_Trfase_dom_sf"/>
</dbReference>
<reference evidence="3 4" key="1">
    <citation type="submission" date="2007-05" db="EMBL/GenBank/DDBJ databases">
        <title>Complete sequence of Geobacter uraniireducens Rf4.</title>
        <authorList>
            <consortium name="US DOE Joint Genome Institute"/>
            <person name="Copeland A."/>
            <person name="Lucas S."/>
            <person name="Lapidus A."/>
            <person name="Barry K."/>
            <person name="Detter J.C."/>
            <person name="Glavina del Rio T."/>
            <person name="Hammon N."/>
            <person name="Israni S."/>
            <person name="Dalin E."/>
            <person name="Tice H."/>
            <person name="Pitluck S."/>
            <person name="Chertkov O."/>
            <person name="Brettin T."/>
            <person name="Bruce D."/>
            <person name="Han C."/>
            <person name="Schmutz J."/>
            <person name="Larimer F."/>
            <person name="Land M."/>
            <person name="Hauser L."/>
            <person name="Kyrpides N."/>
            <person name="Mikhailova N."/>
            <person name="Shelobolina E."/>
            <person name="Aklujkar M."/>
            <person name="Lovley D."/>
            <person name="Richardson P."/>
        </authorList>
    </citation>
    <scope>NUCLEOTIDE SEQUENCE [LARGE SCALE GENOMIC DNA]</scope>
    <source>
        <strain evidence="3 4">Rf4</strain>
    </source>
</reference>
<dbReference type="Gene3D" id="3.90.470.20">
    <property type="entry name" value="4'-phosphopantetheinyl transferase domain"/>
    <property type="match status" value="2"/>
</dbReference>
<dbReference type="KEGG" id="gur:Gura_3107"/>
<dbReference type="InterPro" id="IPR008278">
    <property type="entry name" value="4-PPantetheinyl_Trfase_dom"/>
</dbReference>
<dbReference type="AlphaFoldDB" id="A5G654"/>
<evidence type="ECO:0000259" key="2">
    <source>
        <dbReference type="Pfam" id="PF01648"/>
    </source>
</evidence>
<name>A5G654_GEOUR</name>
<evidence type="ECO:0000313" key="4">
    <source>
        <dbReference type="Proteomes" id="UP000006695"/>
    </source>
</evidence>
<sequence length="277" mass="31192">MVAKSTEASHPLERLIQQHEVFSPRGWCRAYSARLWLRRPESLNQGALCLCRCPLLPSERLVASLLTSEEFAYYAGVSSEKRKQSFLIGRYAAKKAVSLVSNEKPEDIRIHYGVFNNPLISNSSTQGERLEISISHASEIGAALVFPSAHQMGIDIERVDATKAKVIEKEMTRKELDTLNEWSALDYNSILTMAWTIKESLSKSLRTGLMTPFSVFEISRVSARGGLIESTFSNFSQYKSISFKMADFFVSLTCPKRTEIEIDVQKIFKGLFTDDVS</sequence>
<dbReference type="Proteomes" id="UP000006695">
    <property type="component" value="Chromosome"/>
</dbReference>
<dbReference type="SUPFAM" id="SSF56214">
    <property type="entry name" value="4'-phosphopantetheinyl transferase"/>
    <property type="match status" value="2"/>
</dbReference>
<gene>
    <name evidence="3" type="ordered locus">Gura_3107</name>
</gene>
<dbReference type="GO" id="GO:0000287">
    <property type="term" value="F:magnesium ion binding"/>
    <property type="evidence" value="ECO:0007669"/>
    <property type="project" value="InterPro"/>
</dbReference>
<proteinExistence type="predicted"/>
<keyword evidence="1 3" id="KW-0808">Transferase</keyword>
<dbReference type="EMBL" id="CP000698">
    <property type="protein sequence ID" value="ABQ27272.1"/>
    <property type="molecule type" value="Genomic_DNA"/>
</dbReference>
<dbReference type="HOGENOM" id="CLU_082087_1_0_7"/>
<dbReference type="STRING" id="351605.Gura_3107"/>
<feature type="domain" description="4'-phosphopantetheinyl transferase" evidence="2">
    <location>
        <begin position="152"/>
        <end position="239"/>
    </location>
</feature>
<dbReference type="RefSeq" id="WP_011939938.1">
    <property type="nucleotide sequence ID" value="NC_009483.1"/>
</dbReference>
<evidence type="ECO:0000256" key="1">
    <source>
        <dbReference type="ARBA" id="ARBA00022679"/>
    </source>
</evidence>
<evidence type="ECO:0000313" key="3">
    <source>
        <dbReference type="EMBL" id="ABQ27272.1"/>
    </source>
</evidence>
<dbReference type="GO" id="GO:0008897">
    <property type="term" value="F:holo-[acyl-carrier-protein] synthase activity"/>
    <property type="evidence" value="ECO:0007669"/>
    <property type="project" value="InterPro"/>
</dbReference>
<dbReference type="Pfam" id="PF01648">
    <property type="entry name" value="ACPS"/>
    <property type="match status" value="1"/>
</dbReference>
<accession>A5G654</accession>
<keyword evidence="4" id="KW-1185">Reference proteome</keyword>
<organism evidence="3 4">
    <name type="scientific">Geotalea uraniireducens (strain Rf4)</name>
    <name type="common">Geobacter uraniireducens</name>
    <dbReference type="NCBI Taxonomy" id="351605"/>
    <lineage>
        <taxon>Bacteria</taxon>
        <taxon>Pseudomonadati</taxon>
        <taxon>Thermodesulfobacteriota</taxon>
        <taxon>Desulfuromonadia</taxon>
        <taxon>Geobacterales</taxon>
        <taxon>Geobacteraceae</taxon>
        <taxon>Geotalea</taxon>
    </lineage>
</organism>